<dbReference type="HOGENOM" id="CLU_137372_0_0_3"/>
<name>K9UIB8_CHAP6</name>
<evidence type="ECO:0000313" key="2">
    <source>
        <dbReference type="Proteomes" id="UP000010366"/>
    </source>
</evidence>
<protein>
    <recommendedName>
        <fullName evidence="3">NTF2 domain-containing protein</fullName>
    </recommendedName>
</protein>
<dbReference type="Proteomes" id="UP000010366">
    <property type="component" value="Chromosome"/>
</dbReference>
<dbReference type="RefSeq" id="WP_015160522.1">
    <property type="nucleotide sequence ID" value="NC_019697.1"/>
</dbReference>
<evidence type="ECO:0000313" key="1">
    <source>
        <dbReference type="EMBL" id="AFY94388.1"/>
    </source>
</evidence>
<evidence type="ECO:0008006" key="3">
    <source>
        <dbReference type="Google" id="ProtNLM"/>
    </source>
</evidence>
<dbReference type="KEGG" id="cmp:Cha6605_3389"/>
<organism evidence="1 2">
    <name type="scientific">Chamaesiphon minutus (strain ATCC 27169 / PCC 6605)</name>
    <dbReference type="NCBI Taxonomy" id="1173020"/>
    <lineage>
        <taxon>Bacteria</taxon>
        <taxon>Bacillati</taxon>
        <taxon>Cyanobacteriota</taxon>
        <taxon>Cyanophyceae</taxon>
        <taxon>Gomontiellales</taxon>
        <taxon>Chamaesiphonaceae</taxon>
        <taxon>Chamaesiphon</taxon>
    </lineage>
</organism>
<dbReference type="InterPro" id="IPR032710">
    <property type="entry name" value="NTF2-like_dom_sf"/>
</dbReference>
<reference evidence="1 2" key="1">
    <citation type="submission" date="2012-05" db="EMBL/GenBank/DDBJ databases">
        <title>Finished chromosome of genome of Chamaesiphon sp. PCC 6605.</title>
        <authorList>
            <consortium name="US DOE Joint Genome Institute"/>
            <person name="Gugger M."/>
            <person name="Coursin T."/>
            <person name="Rippka R."/>
            <person name="Tandeau De Marsac N."/>
            <person name="Huntemann M."/>
            <person name="Wei C.-L."/>
            <person name="Han J."/>
            <person name="Detter J.C."/>
            <person name="Han C."/>
            <person name="Tapia R."/>
            <person name="Chen A."/>
            <person name="Kyrpides N."/>
            <person name="Mavromatis K."/>
            <person name="Markowitz V."/>
            <person name="Szeto E."/>
            <person name="Ivanova N."/>
            <person name="Pagani I."/>
            <person name="Pati A."/>
            <person name="Goodwin L."/>
            <person name="Nordberg H.P."/>
            <person name="Cantor M.N."/>
            <person name="Hua S.X."/>
            <person name="Woyke T."/>
            <person name="Kerfeld C.A."/>
        </authorList>
    </citation>
    <scope>NUCLEOTIDE SEQUENCE [LARGE SCALE GENOMIC DNA]</scope>
    <source>
        <strain evidence="2">ATCC 27169 / PCC 6605</strain>
    </source>
</reference>
<dbReference type="AlphaFoldDB" id="K9UIB8"/>
<dbReference type="EMBL" id="CP003600">
    <property type="protein sequence ID" value="AFY94388.1"/>
    <property type="molecule type" value="Genomic_DNA"/>
</dbReference>
<dbReference type="SUPFAM" id="SSF54427">
    <property type="entry name" value="NTF2-like"/>
    <property type="match status" value="1"/>
</dbReference>
<accession>K9UIB8</accession>
<sequence>MSITPTSSSGLLIDIDGIEEPTIAAYFSGLNSGEFAATAELFAQSGRLEPPFENPIEGREAIAKYLATEAKGMTFCPESGAMLLKDSELTQYHVQGKVKTNYFTINVSWLMQLNTDKEILLVEVKLLAALEELLKFSK</sequence>
<dbReference type="STRING" id="1173020.Cha6605_3389"/>
<dbReference type="eggNOG" id="COG3631">
    <property type="taxonomic scope" value="Bacteria"/>
</dbReference>
<dbReference type="Gene3D" id="3.10.450.50">
    <property type="match status" value="1"/>
</dbReference>
<keyword evidence="2" id="KW-1185">Reference proteome</keyword>
<proteinExistence type="predicted"/>
<gene>
    <name evidence="1" type="ORF">Cha6605_3389</name>
</gene>